<comment type="subcellular location">
    <subcellularLocation>
        <location evidence="6">Cytoplasm</location>
    </subcellularLocation>
</comment>
<accession>A0A6S6TM39</accession>
<evidence type="ECO:0000256" key="6">
    <source>
        <dbReference type="HAMAP-Rule" id="MF_00735"/>
    </source>
</evidence>
<keyword evidence="4 6" id="KW-0808">Transferase</keyword>
<feature type="binding site" evidence="6">
    <location>
        <position position="169"/>
    </location>
    <ligand>
        <name>S-adenosyl-L-methionine</name>
        <dbReference type="ChEBI" id="CHEBI:59789"/>
    </ligand>
</feature>
<dbReference type="Pfam" id="PF06325">
    <property type="entry name" value="PrmA"/>
    <property type="match status" value="1"/>
</dbReference>
<dbReference type="GO" id="GO:0005737">
    <property type="term" value="C:cytoplasm"/>
    <property type="evidence" value="ECO:0007669"/>
    <property type="project" value="UniProtKB-SubCell"/>
</dbReference>
<dbReference type="AlphaFoldDB" id="A0A6S6TM39"/>
<dbReference type="GO" id="GO:0008276">
    <property type="term" value="F:protein methyltransferase activity"/>
    <property type="evidence" value="ECO:0007669"/>
    <property type="project" value="UniProtKB-UniRule"/>
</dbReference>
<dbReference type="GO" id="GO:0032259">
    <property type="term" value="P:methylation"/>
    <property type="evidence" value="ECO:0007669"/>
    <property type="project" value="UniProtKB-KW"/>
</dbReference>
<organism evidence="7">
    <name type="scientific">uncultured Aureispira sp</name>
    <dbReference type="NCBI Taxonomy" id="1331704"/>
    <lineage>
        <taxon>Bacteria</taxon>
        <taxon>Pseudomonadati</taxon>
        <taxon>Bacteroidota</taxon>
        <taxon>Saprospiria</taxon>
        <taxon>Saprospirales</taxon>
        <taxon>Saprospiraceae</taxon>
        <taxon>Aureispira</taxon>
        <taxon>environmental samples</taxon>
    </lineage>
</organism>
<dbReference type="GO" id="GO:0005840">
    <property type="term" value="C:ribosome"/>
    <property type="evidence" value="ECO:0007669"/>
    <property type="project" value="UniProtKB-KW"/>
</dbReference>
<feature type="binding site" evidence="6">
    <location>
        <position position="212"/>
    </location>
    <ligand>
        <name>S-adenosyl-L-methionine</name>
        <dbReference type="ChEBI" id="CHEBI:59789"/>
    </ligand>
</feature>
<evidence type="ECO:0000256" key="1">
    <source>
        <dbReference type="ARBA" id="ARBA00009741"/>
    </source>
</evidence>
<proteinExistence type="inferred from homology"/>
<keyword evidence="7" id="KW-0689">Ribosomal protein</keyword>
<protein>
    <recommendedName>
        <fullName evidence="6">Ribosomal protein L11 methyltransferase</fullName>
        <shortName evidence="6">L11 Mtase</shortName>
        <ecNumber evidence="6">2.1.1.-</ecNumber>
    </recommendedName>
</protein>
<comment type="similarity">
    <text evidence="1 6">Belongs to the methyltransferase superfamily. PrmA family.</text>
</comment>
<dbReference type="EC" id="2.1.1.-" evidence="6"/>
<feature type="binding site" evidence="6">
    <location>
        <position position="126"/>
    </location>
    <ligand>
        <name>S-adenosyl-L-methionine</name>
        <dbReference type="ChEBI" id="CHEBI:59789"/>
    </ligand>
</feature>
<reference evidence="7" key="1">
    <citation type="submission" date="2020-01" db="EMBL/GenBank/DDBJ databases">
        <authorList>
            <person name="Meier V. D."/>
            <person name="Meier V D."/>
        </authorList>
    </citation>
    <scope>NUCLEOTIDE SEQUENCE</scope>
    <source>
        <strain evidence="7">HLG_WM_MAG_10</strain>
    </source>
</reference>
<keyword evidence="3 6" id="KW-0489">Methyltransferase</keyword>
<name>A0A6S6TM39_9BACT</name>
<evidence type="ECO:0000256" key="3">
    <source>
        <dbReference type="ARBA" id="ARBA00022603"/>
    </source>
</evidence>
<gene>
    <name evidence="6" type="primary">prmA</name>
    <name evidence="7" type="ORF">HELGO_WM17291</name>
</gene>
<evidence type="ECO:0000256" key="2">
    <source>
        <dbReference type="ARBA" id="ARBA00022490"/>
    </source>
</evidence>
<evidence type="ECO:0000256" key="5">
    <source>
        <dbReference type="ARBA" id="ARBA00022691"/>
    </source>
</evidence>
<dbReference type="NCBIfam" id="NF001785">
    <property type="entry name" value="PRK00517.2-2"/>
    <property type="match status" value="1"/>
</dbReference>
<dbReference type="CDD" id="cd02440">
    <property type="entry name" value="AdoMet_MTases"/>
    <property type="match status" value="1"/>
</dbReference>
<dbReference type="Gene3D" id="3.40.50.150">
    <property type="entry name" value="Vaccinia Virus protein VP39"/>
    <property type="match status" value="1"/>
</dbReference>
<keyword evidence="2 6" id="KW-0963">Cytoplasm</keyword>
<comment type="catalytic activity">
    <reaction evidence="6">
        <text>L-lysyl-[protein] + 3 S-adenosyl-L-methionine = N(6),N(6),N(6)-trimethyl-L-lysyl-[protein] + 3 S-adenosyl-L-homocysteine + 3 H(+)</text>
        <dbReference type="Rhea" id="RHEA:54192"/>
        <dbReference type="Rhea" id="RHEA-COMP:9752"/>
        <dbReference type="Rhea" id="RHEA-COMP:13826"/>
        <dbReference type="ChEBI" id="CHEBI:15378"/>
        <dbReference type="ChEBI" id="CHEBI:29969"/>
        <dbReference type="ChEBI" id="CHEBI:57856"/>
        <dbReference type="ChEBI" id="CHEBI:59789"/>
        <dbReference type="ChEBI" id="CHEBI:61961"/>
    </reaction>
</comment>
<keyword evidence="7" id="KW-0687">Ribonucleoprotein</keyword>
<evidence type="ECO:0000313" key="7">
    <source>
        <dbReference type="EMBL" id="CAA6817660.1"/>
    </source>
</evidence>
<dbReference type="PANTHER" id="PTHR43648">
    <property type="entry name" value="ELECTRON TRANSFER FLAVOPROTEIN BETA SUBUNIT LYSINE METHYLTRANSFERASE"/>
    <property type="match status" value="1"/>
</dbReference>
<dbReference type="PANTHER" id="PTHR43648:SF1">
    <property type="entry name" value="ELECTRON TRANSFER FLAVOPROTEIN BETA SUBUNIT LYSINE METHYLTRANSFERASE"/>
    <property type="match status" value="1"/>
</dbReference>
<comment type="function">
    <text evidence="6">Methylates ribosomal protein L11.</text>
</comment>
<evidence type="ECO:0000256" key="4">
    <source>
        <dbReference type="ARBA" id="ARBA00022679"/>
    </source>
</evidence>
<dbReference type="HAMAP" id="MF_00735">
    <property type="entry name" value="Methyltr_PrmA"/>
    <property type="match status" value="1"/>
</dbReference>
<feature type="binding site" evidence="6">
    <location>
        <position position="147"/>
    </location>
    <ligand>
        <name>S-adenosyl-L-methionine</name>
        <dbReference type="ChEBI" id="CHEBI:59789"/>
    </ligand>
</feature>
<sequence length="274" mass="30750">MNYLKLTIETKDSALSDILIAQLGKYEFNGFVEEEECLVAYISEADCSSELEADLMDLTAKYHLIIKRSILEDQNWNAKWESDYEPVLVDDFCAVRATFHAPITDVEHEIIVTPKMSFGTGHHATTYMMMKQMQGLSFEGQTVFDYGCGTGVLAILAQKLGAKESDGIDIDSWAYENTLENVEINNCADTITVYCGEIEAAPAKEYNVVLANINRNVILNTMDKMAARLKKGGYLLTSGFLEADIDLVLKAAEKHGLKLVKKMEREQWRCLMLS</sequence>
<keyword evidence="5 6" id="KW-0949">S-adenosyl-L-methionine</keyword>
<dbReference type="EMBL" id="CACVAQ010000254">
    <property type="protein sequence ID" value="CAA6817660.1"/>
    <property type="molecule type" value="Genomic_DNA"/>
</dbReference>
<dbReference type="InterPro" id="IPR004498">
    <property type="entry name" value="Ribosomal_PrmA_MeTrfase"/>
</dbReference>
<dbReference type="SUPFAM" id="SSF53335">
    <property type="entry name" value="S-adenosyl-L-methionine-dependent methyltransferases"/>
    <property type="match status" value="1"/>
</dbReference>
<dbReference type="InterPro" id="IPR050078">
    <property type="entry name" value="Ribosomal_L11_MeTrfase_PrmA"/>
</dbReference>
<dbReference type="InterPro" id="IPR029063">
    <property type="entry name" value="SAM-dependent_MTases_sf"/>
</dbReference>